<comment type="caution">
    <text evidence="8">The sequence shown here is derived from an EMBL/GenBank/DDBJ whole genome shotgun (WGS) entry which is preliminary data.</text>
</comment>
<reference evidence="9" key="1">
    <citation type="journal article" date="2016" name="Genome Announc.">
        <title>Draft Genome Sequences of Five Rapidly Growing Mycobacterium Species, M. thermoresistibile, M. fortuitum subsp. acetamidolyticum, M. canariasense, M. brisbanense, and M. novocastrense.</title>
        <authorList>
            <person name="Katahira K."/>
            <person name="Ogura Y."/>
            <person name="Gotoh Y."/>
            <person name="Hayashi T."/>
        </authorList>
    </citation>
    <scope>NUCLEOTIDE SEQUENCE [LARGE SCALE GENOMIC DNA]</scope>
    <source>
        <strain evidence="9">JCM15654</strain>
    </source>
</reference>
<feature type="domain" description="Phosphatidylglycerol lysyltransferase C-terminal" evidence="7">
    <location>
        <begin position="117"/>
        <end position="416"/>
    </location>
</feature>
<dbReference type="GO" id="GO:0055091">
    <property type="term" value="P:phospholipid homeostasis"/>
    <property type="evidence" value="ECO:0007669"/>
    <property type="project" value="TreeGrafter"/>
</dbReference>
<dbReference type="AlphaFoldDB" id="A0A100VYM8"/>
<keyword evidence="3 6" id="KW-0812">Transmembrane</keyword>
<evidence type="ECO:0000256" key="1">
    <source>
        <dbReference type="ARBA" id="ARBA00004651"/>
    </source>
</evidence>
<dbReference type="Proteomes" id="UP000069620">
    <property type="component" value="Unassembled WGS sequence"/>
</dbReference>
<feature type="transmembrane region" description="Helical" evidence="6">
    <location>
        <begin position="27"/>
        <end position="49"/>
    </location>
</feature>
<sequence length="453" mass="48467">MAVVVVSVVVLTVVAAAGFVIWHADPHFLGLPTPTAPEVVAAVIGLAVIGRGLKLGRPVTATHAGLASVVLMLAILVNSQGHTGAATAGIVVAAVLLVRPTRSRPEPDALPRVWTLVKATEGDPLAAFAMATDKSYVFSTDATAALAYRAIGGFAVVSGDPIGSSARYGEVVDELASLCSSRGWRIVVLGASASCLTLWRNHSAIGSHLWAVPIGRDVVIDVARFTLTGRRKRNLRQAVQRTRNAGVTTEVVAENALDPRLHEELHKVMVSSHKAVGAERGFAMMLGGTLSGHFPGVWLIIARDRAGRIQGFQRYTIAGADTDLSLDLPWRRPDAPNGIDERLSVDMVAWAKTRGIRRVSLAFAPFPDLFARASDNSTAARALRILAHLLDRFVKLESLYRYLRKFDAMGEERYVLIPPTHIVGAAAILLAVEFTPHRDRQPAPGTVTPTATI</sequence>
<reference evidence="9" key="2">
    <citation type="submission" date="2016-02" db="EMBL/GenBank/DDBJ databases">
        <title>Draft genome sequence of five rapidly growing Mycobacterium species.</title>
        <authorList>
            <person name="Katahira K."/>
            <person name="Gotou Y."/>
            <person name="Iida K."/>
            <person name="Ogura Y."/>
            <person name="Hayashi T."/>
        </authorList>
    </citation>
    <scope>NUCLEOTIDE SEQUENCE [LARGE SCALE GENOMIC DNA]</scope>
    <source>
        <strain evidence="9">JCM15654</strain>
    </source>
</reference>
<dbReference type="GO" id="GO:0005886">
    <property type="term" value="C:plasma membrane"/>
    <property type="evidence" value="ECO:0007669"/>
    <property type="project" value="UniProtKB-SubCell"/>
</dbReference>
<keyword evidence="2" id="KW-1003">Cell membrane</keyword>
<dbReference type="InterPro" id="IPR051211">
    <property type="entry name" value="PG_lysyltransferase"/>
</dbReference>
<dbReference type="InterPro" id="IPR024320">
    <property type="entry name" value="LPG_synthase_C"/>
</dbReference>
<evidence type="ECO:0000256" key="3">
    <source>
        <dbReference type="ARBA" id="ARBA00022692"/>
    </source>
</evidence>
<keyword evidence="5 6" id="KW-0472">Membrane</keyword>
<organism evidence="8 9">
    <name type="scientific">Mycolicibacterium brisbanense</name>
    <dbReference type="NCBI Taxonomy" id="146020"/>
    <lineage>
        <taxon>Bacteria</taxon>
        <taxon>Bacillati</taxon>
        <taxon>Actinomycetota</taxon>
        <taxon>Actinomycetes</taxon>
        <taxon>Mycobacteriales</taxon>
        <taxon>Mycobacteriaceae</taxon>
        <taxon>Mycolicibacterium</taxon>
    </lineage>
</organism>
<evidence type="ECO:0000259" key="7">
    <source>
        <dbReference type="Pfam" id="PF09924"/>
    </source>
</evidence>
<comment type="subcellular location">
    <subcellularLocation>
        <location evidence="1">Cell membrane</location>
        <topology evidence="1">Multi-pass membrane protein</topology>
    </subcellularLocation>
</comment>
<dbReference type="STRING" id="146020.RMCB_2522"/>
<evidence type="ECO:0000256" key="6">
    <source>
        <dbReference type="SAM" id="Phobius"/>
    </source>
</evidence>
<evidence type="ECO:0000256" key="4">
    <source>
        <dbReference type="ARBA" id="ARBA00022989"/>
    </source>
</evidence>
<evidence type="ECO:0000256" key="2">
    <source>
        <dbReference type="ARBA" id="ARBA00022475"/>
    </source>
</evidence>
<dbReference type="PANTHER" id="PTHR34697">
    <property type="entry name" value="PHOSPHATIDYLGLYCEROL LYSYLTRANSFERASE"/>
    <property type="match status" value="1"/>
</dbReference>
<gene>
    <name evidence="8" type="ORF">RMCB_2522</name>
</gene>
<dbReference type="RefSeq" id="WP_234792092.1">
    <property type="nucleotide sequence ID" value="NZ_BCSX01000023.1"/>
</dbReference>
<evidence type="ECO:0000313" key="8">
    <source>
        <dbReference type="EMBL" id="GAS88426.1"/>
    </source>
</evidence>
<dbReference type="PANTHER" id="PTHR34697:SF2">
    <property type="entry name" value="PHOSPHATIDYLGLYCEROL LYSYLTRANSFERASE"/>
    <property type="match status" value="1"/>
</dbReference>
<evidence type="ECO:0000256" key="5">
    <source>
        <dbReference type="ARBA" id="ARBA00023136"/>
    </source>
</evidence>
<dbReference type="Pfam" id="PF09924">
    <property type="entry name" value="LPG_synthase_C"/>
    <property type="match status" value="1"/>
</dbReference>
<evidence type="ECO:0000313" key="9">
    <source>
        <dbReference type="Proteomes" id="UP000069620"/>
    </source>
</evidence>
<name>A0A100VYM8_9MYCO</name>
<keyword evidence="9" id="KW-1185">Reference proteome</keyword>
<keyword evidence="4 6" id="KW-1133">Transmembrane helix</keyword>
<protein>
    <recommendedName>
        <fullName evidence="7">Phosphatidylglycerol lysyltransferase C-terminal domain-containing protein</fullName>
    </recommendedName>
</protein>
<proteinExistence type="predicted"/>
<feature type="transmembrane region" description="Helical" evidence="6">
    <location>
        <begin position="61"/>
        <end position="77"/>
    </location>
</feature>
<accession>A0A100VYM8</accession>
<dbReference type="EMBL" id="BCSX01000023">
    <property type="protein sequence ID" value="GAS88426.1"/>
    <property type="molecule type" value="Genomic_DNA"/>
</dbReference>
<dbReference type="GO" id="GO:0016755">
    <property type="term" value="F:aminoacyltransferase activity"/>
    <property type="evidence" value="ECO:0007669"/>
    <property type="project" value="TreeGrafter"/>
</dbReference>